<dbReference type="AlphaFoldDB" id="A0A212LJL7"/>
<proteinExistence type="predicted"/>
<evidence type="ECO:0000313" key="1">
    <source>
        <dbReference type="EMBL" id="SCM77732.1"/>
    </source>
</evidence>
<protein>
    <submittedName>
        <fullName evidence="1">Uncharacterized protein</fullName>
    </submittedName>
</protein>
<reference evidence="1" key="1">
    <citation type="submission" date="2016-08" db="EMBL/GenBank/DDBJ databases">
        <authorList>
            <person name="Seilhamer J.J."/>
        </authorList>
    </citation>
    <scope>NUCLEOTIDE SEQUENCE</scope>
    <source>
        <strain evidence="1">86</strain>
    </source>
</reference>
<sequence length="55" mass="5558">MASAPLSVFRGFVPKDPLRAAPLGAGSRPEGGFKLSVKVVDTGTAPLAEPQHGDG</sequence>
<gene>
    <name evidence="1" type="ORF">KL86PLE_60047</name>
</gene>
<accession>A0A212LJL7</accession>
<name>A0A212LJL7_9HYPH</name>
<dbReference type="EMBL" id="FMJD01000010">
    <property type="protein sequence ID" value="SCM77732.1"/>
    <property type="molecule type" value="Genomic_DNA"/>
</dbReference>
<organism evidence="1">
    <name type="scientific">uncultured Pleomorphomonas sp</name>
    <dbReference type="NCBI Taxonomy" id="442121"/>
    <lineage>
        <taxon>Bacteria</taxon>
        <taxon>Pseudomonadati</taxon>
        <taxon>Pseudomonadota</taxon>
        <taxon>Alphaproteobacteria</taxon>
        <taxon>Hyphomicrobiales</taxon>
        <taxon>Pleomorphomonadaceae</taxon>
        <taxon>Pleomorphomonas</taxon>
        <taxon>environmental samples</taxon>
    </lineage>
</organism>